<keyword evidence="3" id="KW-0443">Lipid metabolism</keyword>
<name>A0ABP0X8A3_9BRYO</name>
<dbReference type="Proteomes" id="UP001497444">
    <property type="component" value="Chromosome 6"/>
</dbReference>
<reference evidence="4" key="1">
    <citation type="submission" date="2024-02" db="EMBL/GenBank/DDBJ databases">
        <authorList>
            <consortium name="ELIXIR-Norway"/>
            <consortium name="Elixir Norway"/>
        </authorList>
    </citation>
    <scope>NUCLEOTIDE SEQUENCE</scope>
</reference>
<keyword evidence="2" id="KW-0378">Hydrolase</keyword>
<evidence type="ECO:0000256" key="3">
    <source>
        <dbReference type="ARBA" id="ARBA00023098"/>
    </source>
</evidence>
<organism evidence="4 5">
    <name type="scientific">Sphagnum jensenii</name>
    <dbReference type="NCBI Taxonomy" id="128206"/>
    <lineage>
        <taxon>Eukaryota</taxon>
        <taxon>Viridiplantae</taxon>
        <taxon>Streptophyta</taxon>
        <taxon>Embryophyta</taxon>
        <taxon>Bryophyta</taxon>
        <taxon>Sphagnophytina</taxon>
        <taxon>Sphagnopsida</taxon>
        <taxon>Sphagnales</taxon>
        <taxon>Sphagnaceae</taxon>
        <taxon>Sphagnum</taxon>
    </lineage>
</organism>
<comment type="similarity">
    <text evidence="1">Belongs to the 'GDSL' lipolytic enzyme family.</text>
</comment>
<gene>
    <name evidence="4" type="ORF">CSSPJE1EN1_LOCUS20824</name>
</gene>
<evidence type="ECO:0000313" key="4">
    <source>
        <dbReference type="EMBL" id="CAK9275346.1"/>
    </source>
</evidence>
<dbReference type="Pfam" id="PF00657">
    <property type="entry name" value="Lipase_GDSL"/>
    <property type="match status" value="1"/>
</dbReference>
<dbReference type="PANTHER" id="PTHR46020:SF4">
    <property type="entry name" value="OS04G0650200 PROTEIN"/>
    <property type="match status" value="1"/>
</dbReference>
<dbReference type="Gene3D" id="3.40.50.1110">
    <property type="entry name" value="SGNH hydrolase"/>
    <property type="match status" value="1"/>
</dbReference>
<sequence length="383" mass="41706">MAPRLMLMERRERFQQKFPMEYNWTATLTFTVVLLMLCGAAAGAAGGPFKHLFGIGDSFLDTGNRDPTNHTLLPSDIIVNQDWTYPYGISLGAPVGRYSDGLLFFDFLAAALGLNPVAYRKYAANPSQNSPADGVNFATAGAGVFTSYGFTTTGAQITELQGVLATNNYNLSQSIVIYSVNGNDYAAFILENGEFDFLGLLEFVPQVVGQIVADVVRLVNLGFKNIAVTQLAPLECEPAITMSDGYTACDTLEIPFVLIHNSLLVSSIWNLSSTLPDANFLLIDFYDAFYSIFDASPGTTGFSSPILKPCCAPTTTTSGCGYVDSNDQPLYTLCKNPAQSFFWDSEHPTQAGWSKVFNLLLTSSTYTGGRRSLQCFLYPQLCQ</sequence>
<evidence type="ECO:0000256" key="1">
    <source>
        <dbReference type="ARBA" id="ARBA00008668"/>
    </source>
</evidence>
<dbReference type="PANTHER" id="PTHR46020">
    <property type="entry name" value="OSJNBB0059K02.9 PROTEIN"/>
    <property type="match status" value="1"/>
</dbReference>
<evidence type="ECO:0000256" key="2">
    <source>
        <dbReference type="ARBA" id="ARBA00022801"/>
    </source>
</evidence>
<dbReference type="InterPro" id="IPR001087">
    <property type="entry name" value="GDSL"/>
</dbReference>
<evidence type="ECO:0000313" key="5">
    <source>
        <dbReference type="Proteomes" id="UP001497444"/>
    </source>
</evidence>
<dbReference type="InterPro" id="IPR036514">
    <property type="entry name" value="SGNH_hydro_sf"/>
</dbReference>
<dbReference type="EMBL" id="OZ020101">
    <property type="protein sequence ID" value="CAK9275346.1"/>
    <property type="molecule type" value="Genomic_DNA"/>
</dbReference>
<accession>A0ABP0X8A3</accession>
<protein>
    <recommendedName>
        <fullName evidence="6">GDSL esterase/lipase</fullName>
    </recommendedName>
</protein>
<proteinExistence type="inferred from homology"/>
<keyword evidence="5" id="KW-1185">Reference proteome</keyword>
<evidence type="ECO:0008006" key="6">
    <source>
        <dbReference type="Google" id="ProtNLM"/>
    </source>
</evidence>